<evidence type="ECO:0000256" key="3">
    <source>
        <dbReference type="ARBA" id="ARBA00022618"/>
    </source>
</evidence>
<evidence type="ECO:0000256" key="9">
    <source>
        <dbReference type="RuleBase" id="RU003612"/>
    </source>
</evidence>
<comment type="similarity">
    <text evidence="8 9">Belongs to the ZipA family.</text>
</comment>
<sequence length="392" mass="43164">MMDLHIILIILIVLILAILVVHGLWSSRREKSQLFKAANTFTYDSRTADSLNSLKDEPDLLHQPASTDGRGQIAESQANDRTWRADETALSQAEAPINSPRQPTQPAVSVEQAVSNIRITLPEQGITANQTTQSTFTQSAVDHHASRADSLSRSSLLNRTIADLEQEFDSEEGINTSSELLREELARVTQQRKINISQEVSDDLTRNSISSQTAAPSEAAAIIRAQLNPETENKSSQTPQPSTDSMPSSAEKVDGAQRNEKPKTILLYVVAAQNQAFQGTQVVQSLDNLGFLYGQHSLYHRHLDLDGSSPILFSAANMMKPGIFDLDSIADLRTVGLALFMHLPSHGSDLANFRLLLRAAQTLADELHGQVLNDKRQPFDQASKEYYLSLIS</sequence>
<evidence type="ECO:0000256" key="4">
    <source>
        <dbReference type="ARBA" id="ARBA00022692"/>
    </source>
</evidence>
<dbReference type="Proteomes" id="UP000305526">
    <property type="component" value="Unassembled WGS sequence"/>
</dbReference>
<name>A0ABY2XT19_9PAST</name>
<keyword evidence="13" id="KW-1185">Reference proteome</keyword>
<evidence type="ECO:0000256" key="10">
    <source>
        <dbReference type="SAM" id="MobiDB-lite"/>
    </source>
</evidence>
<dbReference type="HAMAP" id="MF_00509">
    <property type="entry name" value="ZipA"/>
    <property type="match status" value="1"/>
</dbReference>
<dbReference type="NCBIfam" id="TIGR02205">
    <property type="entry name" value="septum_zipA"/>
    <property type="match status" value="1"/>
</dbReference>
<keyword evidence="5 8" id="KW-1133">Transmembrane helix</keyword>
<comment type="function">
    <text evidence="8 9">Essential cell division protein that stabilizes the FtsZ protofilaments by cross-linking them and that serves as a cytoplasmic membrane anchor for the Z ring. Also required for the recruitment to the septal ring of downstream cell division proteins.</text>
</comment>
<keyword evidence="4 8" id="KW-0812">Transmembrane</keyword>
<keyword evidence="7 8" id="KW-0131">Cell cycle</keyword>
<reference evidence="12 13" key="1">
    <citation type="submission" date="2019-05" db="EMBL/GenBank/DDBJ databases">
        <title>Pasteurellaceae isolates from reptiles.</title>
        <authorList>
            <person name="Bojesen A.M."/>
            <person name="Lund E."/>
        </authorList>
    </citation>
    <scope>NUCLEOTIDE SEQUENCE [LARGE SCALE GENOMIC DNA]</scope>
    <source>
        <strain evidence="12 13">ELNT2x</strain>
    </source>
</reference>
<dbReference type="Gene3D" id="3.30.1400.10">
    <property type="entry name" value="ZipA, C-terminal FtsZ-binding domain"/>
    <property type="match status" value="1"/>
</dbReference>
<dbReference type="EMBL" id="VDGV01000146">
    <property type="protein sequence ID" value="TNG87713.1"/>
    <property type="molecule type" value="Genomic_DNA"/>
</dbReference>
<dbReference type="GO" id="GO:0051301">
    <property type="term" value="P:cell division"/>
    <property type="evidence" value="ECO:0007669"/>
    <property type="project" value="UniProtKB-KW"/>
</dbReference>
<dbReference type="Pfam" id="PF04354">
    <property type="entry name" value="ZipA_C"/>
    <property type="match status" value="1"/>
</dbReference>
<comment type="subcellular location">
    <subcellularLocation>
        <location evidence="8">Cell inner membrane</location>
        <topology evidence="8">Single-pass type I membrane protein</topology>
    </subcellularLocation>
    <text evidence="8">Localizes to the Z ring in an FtsZ-dependent manner.</text>
</comment>
<accession>A0ABY2XT19</accession>
<evidence type="ECO:0000313" key="12">
    <source>
        <dbReference type="EMBL" id="TNG87713.1"/>
    </source>
</evidence>
<dbReference type="InterPro" id="IPR036765">
    <property type="entry name" value="ZipA_FtsZ-bd_C_sf"/>
</dbReference>
<evidence type="ECO:0000256" key="7">
    <source>
        <dbReference type="ARBA" id="ARBA00023306"/>
    </source>
</evidence>
<evidence type="ECO:0000256" key="8">
    <source>
        <dbReference type="HAMAP-Rule" id="MF_00509"/>
    </source>
</evidence>
<evidence type="ECO:0000259" key="11">
    <source>
        <dbReference type="SMART" id="SM00771"/>
    </source>
</evidence>
<comment type="caution">
    <text evidence="12">The sequence shown here is derived from an EMBL/GenBank/DDBJ whole genome shotgun (WGS) entry which is preliminary data.</text>
</comment>
<dbReference type="SMART" id="SM00771">
    <property type="entry name" value="ZipA_C"/>
    <property type="match status" value="1"/>
</dbReference>
<keyword evidence="2 8" id="KW-0997">Cell inner membrane</keyword>
<dbReference type="PANTHER" id="PTHR38685:SF1">
    <property type="entry name" value="CELL DIVISION PROTEIN ZIPA"/>
    <property type="match status" value="1"/>
</dbReference>
<keyword evidence="3 8" id="KW-0132">Cell division</keyword>
<evidence type="ECO:0000256" key="6">
    <source>
        <dbReference type="ARBA" id="ARBA00023136"/>
    </source>
</evidence>
<dbReference type="PANTHER" id="PTHR38685">
    <property type="entry name" value="CELL DIVISION PROTEIN ZIPA"/>
    <property type="match status" value="1"/>
</dbReference>
<comment type="subunit">
    <text evidence="8">Interacts with FtsZ via their C-terminal domains.</text>
</comment>
<organism evidence="12 13">
    <name type="scientific">Testudinibacter aquarius</name>
    <dbReference type="NCBI Taxonomy" id="1524974"/>
    <lineage>
        <taxon>Bacteria</taxon>
        <taxon>Pseudomonadati</taxon>
        <taxon>Pseudomonadota</taxon>
        <taxon>Gammaproteobacteria</taxon>
        <taxon>Pasteurellales</taxon>
        <taxon>Pasteurellaceae</taxon>
        <taxon>Testudinibacter</taxon>
    </lineage>
</organism>
<feature type="compositionally biased region" description="Polar residues" evidence="10">
    <location>
        <begin position="228"/>
        <end position="248"/>
    </location>
</feature>
<dbReference type="SUPFAM" id="SSF64383">
    <property type="entry name" value="Cell-division protein ZipA, C-terminal domain"/>
    <property type="match status" value="1"/>
</dbReference>
<keyword evidence="1 8" id="KW-1003">Cell membrane</keyword>
<feature type="domain" description="ZipA C-terminal FtsZ-binding" evidence="11">
    <location>
        <begin position="261"/>
        <end position="391"/>
    </location>
</feature>
<evidence type="ECO:0000313" key="13">
    <source>
        <dbReference type="Proteomes" id="UP000305526"/>
    </source>
</evidence>
<protein>
    <recommendedName>
        <fullName evidence="8 9">Cell division protein ZipA</fullName>
    </recommendedName>
</protein>
<evidence type="ECO:0000256" key="2">
    <source>
        <dbReference type="ARBA" id="ARBA00022519"/>
    </source>
</evidence>
<dbReference type="InterPro" id="IPR011919">
    <property type="entry name" value="Cell_div_ZipA"/>
</dbReference>
<gene>
    <name evidence="8 12" type="primary">zipA</name>
    <name evidence="12" type="ORF">FHQ21_11770</name>
</gene>
<evidence type="ECO:0000256" key="5">
    <source>
        <dbReference type="ARBA" id="ARBA00022989"/>
    </source>
</evidence>
<keyword evidence="6 8" id="KW-0472">Membrane</keyword>
<evidence type="ECO:0000256" key="1">
    <source>
        <dbReference type="ARBA" id="ARBA00022475"/>
    </source>
</evidence>
<proteinExistence type="inferred from homology"/>
<feature type="region of interest" description="Disordered" evidence="10">
    <location>
        <begin position="228"/>
        <end position="257"/>
    </location>
</feature>
<feature type="region of interest" description="Disordered" evidence="10">
    <location>
        <begin position="56"/>
        <end position="85"/>
    </location>
</feature>
<dbReference type="InterPro" id="IPR007449">
    <property type="entry name" value="ZipA_FtsZ-bd_C"/>
</dbReference>
<feature type="transmembrane region" description="Helical" evidence="8">
    <location>
        <begin position="6"/>
        <end position="25"/>
    </location>
</feature>
<dbReference type="RefSeq" id="WP_132965613.1">
    <property type="nucleotide sequence ID" value="NZ_LEKL01000078.1"/>
</dbReference>